<protein>
    <submittedName>
        <fullName evidence="1">Uncharacterized protein</fullName>
    </submittedName>
</protein>
<reference evidence="2" key="1">
    <citation type="submission" date="2016-10" db="EMBL/GenBank/DDBJ databases">
        <authorList>
            <person name="Varghese N."/>
            <person name="Submissions S."/>
        </authorList>
    </citation>
    <scope>NUCLEOTIDE SEQUENCE [LARGE SCALE GENOMIC DNA]</scope>
    <source>
        <strain evidence="2">DSM 44993</strain>
    </source>
</reference>
<organism evidence="1 2">
    <name type="scientific">Amycolatopsis saalfeldensis</name>
    <dbReference type="NCBI Taxonomy" id="394193"/>
    <lineage>
        <taxon>Bacteria</taxon>
        <taxon>Bacillati</taxon>
        <taxon>Actinomycetota</taxon>
        <taxon>Actinomycetes</taxon>
        <taxon>Pseudonocardiales</taxon>
        <taxon>Pseudonocardiaceae</taxon>
        <taxon>Amycolatopsis</taxon>
    </lineage>
</organism>
<keyword evidence="2" id="KW-1185">Reference proteome</keyword>
<dbReference type="STRING" id="394193.SAMN04489732_12942"/>
<dbReference type="AlphaFoldDB" id="A0A1H8YN59"/>
<dbReference type="RefSeq" id="WP_143086430.1">
    <property type="nucleotide sequence ID" value="NZ_FOEF01000029.1"/>
</dbReference>
<dbReference type="Proteomes" id="UP000198582">
    <property type="component" value="Unassembled WGS sequence"/>
</dbReference>
<accession>A0A1H8YN59</accession>
<name>A0A1H8YN59_9PSEU</name>
<sequence>MPLPYTTRKPLDVAPDLFNADGVLAIVLHGTRDDNDIWTFNLHPTGSPTGKPADALAIVYGSLSASIADTDDRQHDELRAGPEFRDLALESALFWVIGETRKRGWRLAHLDDQTKIIDRAQQPTLIIAHLVLVNETFEPLPGTVLLDEQITGLTPERNADRVVGD</sequence>
<dbReference type="EMBL" id="FOEF01000029">
    <property type="protein sequence ID" value="SEP53617.1"/>
    <property type="molecule type" value="Genomic_DNA"/>
</dbReference>
<evidence type="ECO:0000313" key="1">
    <source>
        <dbReference type="EMBL" id="SEP53617.1"/>
    </source>
</evidence>
<proteinExistence type="predicted"/>
<gene>
    <name evidence="1" type="ORF">SAMN04489732_12942</name>
</gene>
<evidence type="ECO:0000313" key="2">
    <source>
        <dbReference type="Proteomes" id="UP000198582"/>
    </source>
</evidence>